<dbReference type="EMBL" id="WOFH01000008">
    <property type="protein sequence ID" value="MUN39342.1"/>
    <property type="molecule type" value="Genomic_DNA"/>
</dbReference>
<dbReference type="Proteomes" id="UP000432015">
    <property type="component" value="Unassembled WGS sequence"/>
</dbReference>
<name>A0A7K1L4I6_9ACTN</name>
<evidence type="ECO:0000313" key="1">
    <source>
        <dbReference type="EMBL" id="MUN39342.1"/>
    </source>
</evidence>
<organism evidence="1 2">
    <name type="scientific">Actinomadura litoris</name>
    <dbReference type="NCBI Taxonomy" id="2678616"/>
    <lineage>
        <taxon>Bacteria</taxon>
        <taxon>Bacillati</taxon>
        <taxon>Actinomycetota</taxon>
        <taxon>Actinomycetes</taxon>
        <taxon>Streptosporangiales</taxon>
        <taxon>Thermomonosporaceae</taxon>
        <taxon>Actinomadura</taxon>
    </lineage>
</organism>
<dbReference type="AlphaFoldDB" id="A0A7K1L4I6"/>
<accession>A0A7K1L4I6</accession>
<reference evidence="1 2" key="1">
    <citation type="submission" date="2019-11" db="EMBL/GenBank/DDBJ databases">
        <authorList>
            <person name="Cao P."/>
        </authorList>
    </citation>
    <scope>NUCLEOTIDE SEQUENCE [LARGE SCALE GENOMIC DNA]</scope>
    <source>
        <strain evidence="1 2">NEAU-AAG5</strain>
    </source>
</reference>
<sequence>MSQPWTTISDGGPARPVVLAVDYDATGRRDATFRDLVELLPSPLTVRLSGQPPKGERTDAQLLDRWAGDLPATVGAILGYCAGSIFACALADRIERERGTRPATVLFNPGRPDASTLRRDFDGVVGSMSLLDPRERADFLEKAAKQVAATPDDFDEVAGALYELYGQASRITFERADIDADVGEELVAVFGSYISYLRAARRVEPGPGWARGAAVVSRDHVQPAAFTPNPVRTGLERERLLGDPAVAQAVVRLIGAEE</sequence>
<gene>
    <name evidence="1" type="ORF">GNZ18_22460</name>
</gene>
<keyword evidence="2" id="KW-1185">Reference proteome</keyword>
<dbReference type="RefSeq" id="WP_156218532.1">
    <property type="nucleotide sequence ID" value="NZ_WOFH01000008.1"/>
</dbReference>
<protein>
    <recommendedName>
        <fullName evidence="3">Thioesterase domain-containing protein</fullName>
    </recommendedName>
</protein>
<evidence type="ECO:0008006" key="3">
    <source>
        <dbReference type="Google" id="ProtNLM"/>
    </source>
</evidence>
<proteinExistence type="predicted"/>
<evidence type="ECO:0000313" key="2">
    <source>
        <dbReference type="Proteomes" id="UP000432015"/>
    </source>
</evidence>
<comment type="caution">
    <text evidence="1">The sequence shown here is derived from an EMBL/GenBank/DDBJ whole genome shotgun (WGS) entry which is preliminary data.</text>
</comment>